<dbReference type="PRINTS" id="PR00094">
    <property type="entry name" value="ADENYLTKNASE"/>
</dbReference>
<comment type="catalytic activity">
    <reaction evidence="5 7">
        <text>AMP + ATP = 2 ADP</text>
        <dbReference type="Rhea" id="RHEA:12973"/>
        <dbReference type="ChEBI" id="CHEBI:30616"/>
        <dbReference type="ChEBI" id="CHEBI:456215"/>
        <dbReference type="ChEBI" id="CHEBI:456216"/>
        <dbReference type="EC" id="2.7.4.3"/>
    </reaction>
</comment>
<comment type="caution">
    <text evidence="5">Lacks conserved residue(s) required for the propagation of feature annotation.</text>
</comment>
<evidence type="ECO:0000259" key="8">
    <source>
        <dbReference type="Pfam" id="PF05191"/>
    </source>
</evidence>
<dbReference type="NCBIfam" id="TIGR01351">
    <property type="entry name" value="adk"/>
    <property type="match status" value="1"/>
</dbReference>
<evidence type="ECO:0000313" key="9">
    <source>
        <dbReference type="EMBL" id="AKZ65717.1"/>
    </source>
</evidence>
<feature type="binding site" evidence="5">
    <location>
        <begin position="85"/>
        <end position="88"/>
    </location>
    <ligand>
        <name>AMP</name>
        <dbReference type="ChEBI" id="CHEBI:456215"/>
    </ligand>
</feature>
<dbReference type="RefSeq" id="WP_053096540.1">
    <property type="nucleotide sequence ID" value="NZ_CP011787.1"/>
</dbReference>
<evidence type="ECO:0000256" key="5">
    <source>
        <dbReference type="HAMAP-Rule" id="MF_00235"/>
    </source>
</evidence>
<evidence type="ECO:0000313" key="10">
    <source>
        <dbReference type="Proteomes" id="UP000056466"/>
    </source>
</evidence>
<dbReference type="OrthoDB" id="9805030at2"/>
<dbReference type="Proteomes" id="UP000056466">
    <property type="component" value="Chromosome"/>
</dbReference>
<comment type="subunit">
    <text evidence="5 7">Monomer.</text>
</comment>
<dbReference type="FunFam" id="3.40.50.300:FF:000106">
    <property type="entry name" value="Adenylate kinase mitochondrial"/>
    <property type="match status" value="1"/>
</dbReference>
<evidence type="ECO:0000256" key="7">
    <source>
        <dbReference type="RuleBase" id="RU003331"/>
    </source>
</evidence>
<feature type="binding site" evidence="5">
    <location>
        <position position="31"/>
    </location>
    <ligand>
        <name>AMP</name>
        <dbReference type="ChEBI" id="CHEBI:456215"/>
    </ligand>
</feature>
<evidence type="ECO:0000256" key="2">
    <source>
        <dbReference type="ARBA" id="ARBA00022727"/>
    </source>
</evidence>
<dbReference type="GO" id="GO:0005737">
    <property type="term" value="C:cytoplasm"/>
    <property type="evidence" value="ECO:0007669"/>
    <property type="project" value="UniProtKB-SubCell"/>
</dbReference>
<comment type="subcellular location">
    <subcellularLocation>
        <location evidence="5 7">Cytoplasm</location>
    </subcellularLocation>
</comment>
<keyword evidence="5 7" id="KW-0067">ATP-binding</keyword>
<feature type="region of interest" description="LID" evidence="5">
    <location>
        <begin position="122"/>
        <end position="159"/>
    </location>
</feature>
<dbReference type="HAMAP" id="MF_00235">
    <property type="entry name" value="Adenylate_kinase_Adk"/>
    <property type="match status" value="1"/>
</dbReference>
<dbReference type="GO" id="GO:0044209">
    <property type="term" value="P:AMP salvage"/>
    <property type="evidence" value="ECO:0007669"/>
    <property type="project" value="UniProtKB-UniRule"/>
</dbReference>
<feature type="binding site" evidence="5">
    <location>
        <position position="167"/>
    </location>
    <ligand>
        <name>AMP</name>
        <dbReference type="ChEBI" id="CHEBI:456215"/>
    </ligand>
</feature>
<dbReference type="CDD" id="cd01428">
    <property type="entry name" value="ADK"/>
    <property type="match status" value="1"/>
</dbReference>
<comment type="function">
    <text evidence="5">Catalyzes the reversible transfer of the terminal phosphate group between ATP and AMP. Plays an important role in cellular energy homeostasis and in adenine nucleotide metabolism.</text>
</comment>
<dbReference type="PATRIC" id="fig|186490.8.peg.99"/>
<comment type="domain">
    <text evidence="5">Consists of three domains, a large central CORE domain and two small peripheral domains, NMPbind and LID, which undergo movements during catalysis. The LID domain closes over the site of phosphoryl transfer upon ATP binding. Assembling and dissambling the active center during each catalytic cycle provides an effective means to prevent ATP hydrolysis.</text>
</comment>
<feature type="binding site" evidence="5">
    <location>
        <begin position="10"/>
        <end position="15"/>
    </location>
    <ligand>
        <name>ATP</name>
        <dbReference type="ChEBI" id="CHEBI:30616"/>
    </ligand>
</feature>
<comment type="similarity">
    <text evidence="5 6">Belongs to the adenylate kinase family.</text>
</comment>
<dbReference type="InterPro" id="IPR000850">
    <property type="entry name" value="Adenylat/UMP-CMP_kin"/>
</dbReference>
<comment type="pathway">
    <text evidence="5">Purine metabolism; AMP biosynthesis via salvage pathway; AMP from ADP: step 1/1.</text>
</comment>
<dbReference type="SUPFAM" id="SSF52540">
    <property type="entry name" value="P-loop containing nucleoside triphosphate hydrolases"/>
    <property type="match status" value="1"/>
</dbReference>
<keyword evidence="4 5" id="KW-0418">Kinase</keyword>
<dbReference type="KEGG" id="bcig:AB162_096"/>
<dbReference type="Gene3D" id="3.40.50.300">
    <property type="entry name" value="P-loop containing nucleotide triphosphate hydrolases"/>
    <property type="match status" value="1"/>
</dbReference>
<feature type="binding site" evidence="5">
    <location>
        <position position="123"/>
    </location>
    <ligand>
        <name>ATP</name>
        <dbReference type="ChEBI" id="CHEBI:30616"/>
    </ligand>
</feature>
<feature type="binding site" evidence="5">
    <location>
        <position position="156"/>
    </location>
    <ligand>
        <name>AMP</name>
        <dbReference type="ChEBI" id="CHEBI:456215"/>
    </ligand>
</feature>
<feature type="region of interest" description="NMP" evidence="5">
    <location>
        <begin position="30"/>
        <end position="59"/>
    </location>
</feature>
<reference evidence="9 10" key="1">
    <citation type="submission" date="2015-06" db="EMBL/GenBank/DDBJ databases">
        <title>Lineage-specific patterns of genome deterioration in obligate symbionts.</title>
        <authorList>
            <person name="Bennett G.M."/>
            <person name="McCutcheon J.P."/>
            <person name="McDonald B.R."/>
            <person name="Moran N.A."/>
        </authorList>
    </citation>
    <scope>NUCLEOTIDE SEQUENCE [LARGE SCALE GENOMIC DNA]</scope>
    <source>
        <strain evidence="9 10">B-GSS</strain>
    </source>
</reference>
<dbReference type="NCBIfam" id="NF001379">
    <property type="entry name" value="PRK00279.1-1"/>
    <property type="match status" value="1"/>
</dbReference>
<dbReference type="GO" id="GO:0005524">
    <property type="term" value="F:ATP binding"/>
    <property type="evidence" value="ECO:0007669"/>
    <property type="project" value="UniProtKB-UniRule"/>
</dbReference>
<dbReference type="Pfam" id="PF05191">
    <property type="entry name" value="ADK_lid"/>
    <property type="match status" value="1"/>
</dbReference>
<dbReference type="InterPro" id="IPR033690">
    <property type="entry name" value="Adenylat_kinase_CS"/>
</dbReference>
<feature type="binding site" evidence="5">
    <location>
        <position position="92"/>
    </location>
    <ligand>
        <name>AMP</name>
        <dbReference type="ChEBI" id="CHEBI:456215"/>
    </ligand>
</feature>
<accession>A0A0K2BKI2</accession>
<feature type="domain" description="Adenylate kinase active site lid" evidence="8">
    <location>
        <begin position="123"/>
        <end position="158"/>
    </location>
</feature>
<evidence type="ECO:0000256" key="6">
    <source>
        <dbReference type="RuleBase" id="RU003330"/>
    </source>
</evidence>
<name>A0A0K2BKI2_9GAMM</name>
<feature type="binding site" evidence="5">
    <location>
        <position position="202"/>
    </location>
    <ligand>
        <name>ATP</name>
        <dbReference type="ChEBI" id="CHEBI:30616"/>
    </ligand>
</feature>
<dbReference type="UniPathway" id="UPA00588">
    <property type="reaction ID" value="UER00649"/>
</dbReference>
<protein>
    <recommendedName>
        <fullName evidence="5 7">Adenylate kinase</fullName>
        <shortName evidence="5">AK</shortName>
        <ecNumber evidence="5 7">2.7.4.3</ecNumber>
    </recommendedName>
    <alternativeName>
        <fullName evidence="5">ATP-AMP transphosphorylase</fullName>
    </alternativeName>
    <alternativeName>
        <fullName evidence="5">ATP:AMP phosphotransferase</fullName>
    </alternativeName>
    <alternativeName>
        <fullName evidence="5">Adenylate monophosphate kinase</fullName>
    </alternativeName>
</protein>
<dbReference type="EMBL" id="CP011787">
    <property type="protein sequence ID" value="AKZ65717.1"/>
    <property type="molecule type" value="Genomic_DNA"/>
</dbReference>
<dbReference type="AlphaFoldDB" id="A0A0K2BKI2"/>
<dbReference type="EC" id="2.7.4.3" evidence="5 7"/>
<sequence>MRIILLGAPGSGKGTQATFIMKKYGIPHISTGAMLRAAVHKNTALGKQVKVILDAGKLVTDNLVIKLVKERIRHKDCSNGFLLDGFPRTITQAEAMKVAGIQVDIVLALIISDDIIINRIIGRRVHEPSGRVYHIKFNPPKKDNIDDVTGEVLTIRKDDKEEIVRQRLAEYAQQTELLIKHYSSKKNKTINSTSFFSINAQRNISEVSREIVNIIGGIDN</sequence>
<evidence type="ECO:0000256" key="4">
    <source>
        <dbReference type="ARBA" id="ARBA00022777"/>
    </source>
</evidence>
<organism evidence="9 10">
    <name type="scientific">Candidatus Palibaumannia cicadellinicola</name>
    <dbReference type="NCBI Taxonomy" id="186490"/>
    <lineage>
        <taxon>Bacteria</taxon>
        <taxon>Pseudomonadati</taxon>
        <taxon>Pseudomonadota</taxon>
        <taxon>Gammaproteobacteria</taxon>
        <taxon>Candidatus Palibaumannia</taxon>
    </lineage>
</organism>
<dbReference type="PANTHER" id="PTHR23359">
    <property type="entry name" value="NUCLEOTIDE KINASE"/>
    <property type="match status" value="1"/>
</dbReference>
<feature type="binding site" evidence="5">
    <location>
        <begin position="132"/>
        <end position="133"/>
    </location>
    <ligand>
        <name>ATP</name>
        <dbReference type="ChEBI" id="CHEBI:30616"/>
    </ligand>
</feature>
<dbReference type="GO" id="GO:0004017">
    <property type="term" value="F:AMP kinase activity"/>
    <property type="evidence" value="ECO:0007669"/>
    <property type="project" value="UniProtKB-UniRule"/>
</dbReference>
<dbReference type="NCBIfam" id="NF001381">
    <property type="entry name" value="PRK00279.1-3"/>
    <property type="match status" value="1"/>
</dbReference>
<feature type="binding site" evidence="5">
    <location>
        <position position="36"/>
    </location>
    <ligand>
        <name>AMP</name>
        <dbReference type="ChEBI" id="CHEBI:456215"/>
    </ligand>
</feature>
<feature type="binding site" evidence="5">
    <location>
        <begin position="57"/>
        <end position="59"/>
    </location>
    <ligand>
        <name>AMP</name>
        <dbReference type="ChEBI" id="CHEBI:456215"/>
    </ligand>
</feature>
<evidence type="ECO:0000256" key="3">
    <source>
        <dbReference type="ARBA" id="ARBA00022741"/>
    </source>
</evidence>
<evidence type="ECO:0000256" key="1">
    <source>
        <dbReference type="ARBA" id="ARBA00022679"/>
    </source>
</evidence>
<keyword evidence="10" id="KW-1185">Reference proteome</keyword>
<keyword evidence="1 5" id="KW-0808">Transferase</keyword>
<keyword evidence="2 5" id="KW-0545">Nucleotide biosynthesis</keyword>
<dbReference type="InterPro" id="IPR027417">
    <property type="entry name" value="P-loop_NTPase"/>
</dbReference>
<dbReference type="InterPro" id="IPR007862">
    <property type="entry name" value="Adenylate_kinase_lid-dom"/>
</dbReference>
<dbReference type="InterPro" id="IPR006259">
    <property type="entry name" value="Adenyl_kin_sub"/>
</dbReference>
<dbReference type="PROSITE" id="PS00113">
    <property type="entry name" value="ADENYLATE_KINASE"/>
    <property type="match status" value="1"/>
</dbReference>
<dbReference type="Pfam" id="PF00406">
    <property type="entry name" value="ADK"/>
    <property type="match status" value="1"/>
</dbReference>
<proteinExistence type="inferred from homology"/>
<keyword evidence="5" id="KW-0963">Cytoplasm</keyword>
<keyword evidence="3 5" id="KW-0547">Nucleotide-binding</keyword>
<gene>
    <name evidence="5 9" type="primary">adk</name>
    <name evidence="9" type="ORF">AB162_096</name>
</gene>